<organism evidence="1 2">
    <name type="scientific">Actinophytocola oryzae</name>
    <dbReference type="NCBI Taxonomy" id="502181"/>
    <lineage>
        <taxon>Bacteria</taxon>
        <taxon>Bacillati</taxon>
        <taxon>Actinomycetota</taxon>
        <taxon>Actinomycetes</taxon>
        <taxon>Pseudonocardiales</taxon>
        <taxon>Pseudonocardiaceae</taxon>
    </lineage>
</organism>
<dbReference type="RefSeq" id="WP_133903451.1">
    <property type="nucleotide sequence ID" value="NZ_SOCP01000005.1"/>
</dbReference>
<dbReference type="SUPFAM" id="SSF140453">
    <property type="entry name" value="EsxAB dimer-like"/>
    <property type="match status" value="1"/>
</dbReference>
<evidence type="ECO:0000313" key="1">
    <source>
        <dbReference type="EMBL" id="TDV52037.1"/>
    </source>
</evidence>
<protein>
    <recommendedName>
        <fullName evidence="3">WXG100 family type VII secretion target</fullName>
    </recommendedName>
</protein>
<dbReference type="InterPro" id="IPR036689">
    <property type="entry name" value="ESAT-6-like_sf"/>
</dbReference>
<dbReference type="Proteomes" id="UP000294927">
    <property type="component" value="Unassembled WGS sequence"/>
</dbReference>
<sequence>MNGHERKVVHRFDFELATQTLDEMHAVNGRVRQALADLQAGVEAGLHEWSSPALDAYWRAKAEWQRRANELPTQLEAGRRTLLSISDDHGTLAHRTALIWANSRG</sequence>
<dbReference type="AlphaFoldDB" id="A0A4R7VS37"/>
<proteinExistence type="predicted"/>
<evidence type="ECO:0000313" key="2">
    <source>
        <dbReference type="Proteomes" id="UP000294927"/>
    </source>
</evidence>
<evidence type="ECO:0008006" key="3">
    <source>
        <dbReference type="Google" id="ProtNLM"/>
    </source>
</evidence>
<gene>
    <name evidence="1" type="ORF">CLV71_105168</name>
</gene>
<dbReference type="Gene3D" id="1.10.287.1060">
    <property type="entry name" value="ESAT-6-like"/>
    <property type="match status" value="1"/>
</dbReference>
<reference evidence="1 2" key="1">
    <citation type="submission" date="2019-03" db="EMBL/GenBank/DDBJ databases">
        <title>Genomic Encyclopedia of Archaeal and Bacterial Type Strains, Phase II (KMG-II): from individual species to whole genera.</title>
        <authorList>
            <person name="Goeker M."/>
        </authorList>
    </citation>
    <scope>NUCLEOTIDE SEQUENCE [LARGE SCALE GENOMIC DNA]</scope>
    <source>
        <strain evidence="1 2">DSM 45499</strain>
    </source>
</reference>
<accession>A0A4R7VS37</accession>
<keyword evidence="2" id="KW-1185">Reference proteome</keyword>
<name>A0A4R7VS37_9PSEU</name>
<dbReference type="OrthoDB" id="3387628at2"/>
<comment type="caution">
    <text evidence="1">The sequence shown here is derived from an EMBL/GenBank/DDBJ whole genome shotgun (WGS) entry which is preliminary data.</text>
</comment>
<dbReference type="EMBL" id="SOCP01000005">
    <property type="protein sequence ID" value="TDV52037.1"/>
    <property type="molecule type" value="Genomic_DNA"/>
</dbReference>